<reference evidence="2 3" key="1">
    <citation type="journal article" date="2015" name="PLoS Pathog.">
        <title>Leptomonas seymouri: Adaptations to the Dixenous Life Cycle Analyzed by Genome Sequencing, Transcriptome Profiling and Co-infection with Leishmania donovani.</title>
        <authorList>
            <person name="Kraeva N."/>
            <person name="Butenko A."/>
            <person name="Hlavacova J."/>
            <person name="Kostygov A."/>
            <person name="Myskova J."/>
            <person name="Grybchuk D."/>
            <person name="Lestinova T."/>
            <person name="Votypka J."/>
            <person name="Volf P."/>
            <person name="Opperdoes F."/>
            <person name="Flegontov P."/>
            <person name="Lukes J."/>
            <person name="Yurchenko V."/>
        </authorList>
    </citation>
    <scope>NUCLEOTIDE SEQUENCE [LARGE SCALE GENOMIC DNA]</scope>
    <source>
        <strain evidence="2 3">ATCC 30220</strain>
    </source>
</reference>
<keyword evidence="3" id="KW-1185">Reference proteome</keyword>
<dbReference type="Gene3D" id="3.30.70.1230">
    <property type="entry name" value="Nucleotide cyclase"/>
    <property type="match status" value="1"/>
</dbReference>
<dbReference type="PANTHER" id="PTHR43081:SF1">
    <property type="entry name" value="ADENYLATE CYCLASE, TERMINAL-DIFFERENTIATION SPECIFIC"/>
    <property type="match status" value="1"/>
</dbReference>
<organism evidence="2 3">
    <name type="scientific">Leptomonas seymouri</name>
    <dbReference type="NCBI Taxonomy" id="5684"/>
    <lineage>
        <taxon>Eukaryota</taxon>
        <taxon>Discoba</taxon>
        <taxon>Euglenozoa</taxon>
        <taxon>Kinetoplastea</taxon>
        <taxon>Metakinetoplastina</taxon>
        <taxon>Trypanosomatida</taxon>
        <taxon>Trypanosomatidae</taxon>
        <taxon>Leishmaniinae</taxon>
        <taxon>Leptomonas</taxon>
    </lineage>
</organism>
<dbReference type="GO" id="GO:0035556">
    <property type="term" value="P:intracellular signal transduction"/>
    <property type="evidence" value="ECO:0007669"/>
    <property type="project" value="InterPro"/>
</dbReference>
<dbReference type="Pfam" id="PF00211">
    <property type="entry name" value="Guanylate_cyc"/>
    <property type="match status" value="1"/>
</dbReference>
<dbReference type="OrthoDB" id="542522at2759"/>
<accession>A0A0N1HZX4</accession>
<feature type="non-terminal residue" evidence="2">
    <location>
        <position position="81"/>
    </location>
</feature>
<comment type="caution">
    <text evidence="2">The sequence shown here is derived from an EMBL/GenBank/DDBJ whole genome shotgun (WGS) entry which is preliminary data.</text>
</comment>
<evidence type="ECO:0000259" key="1">
    <source>
        <dbReference type="PROSITE" id="PS50125"/>
    </source>
</evidence>
<dbReference type="VEuPathDB" id="TriTrypDB:Lsey_0438_0010"/>
<protein>
    <submittedName>
        <fullName evidence="2">Putative receptor-type adenylate cyclase</fullName>
    </submittedName>
</protein>
<dbReference type="SUPFAM" id="SSF55073">
    <property type="entry name" value="Nucleotide cyclase"/>
    <property type="match status" value="1"/>
</dbReference>
<dbReference type="AlphaFoldDB" id="A0A0N1HZX4"/>
<gene>
    <name evidence="2" type="ORF">ABL78_7870</name>
</gene>
<evidence type="ECO:0000313" key="3">
    <source>
        <dbReference type="Proteomes" id="UP000038009"/>
    </source>
</evidence>
<proteinExistence type="predicted"/>
<feature type="domain" description="Guanylate cyclase" evidence="1">
    <location>
        <begin position="1"/>
        <end position="52"/>
    </location>
</feature>
<dbReference type="PANTHER" id="PTHR43081">
    <property type="entry name" value="ADENYLATE CYCLASE, TERMINAL-DIFFERENTIATION SPECIFIC-RELATED"/>
    <property type="match status" value="1"/>
</dbReference>
<keyword evidence="2" id="KW-0675">Receptor</keyword>
<dbReference type="GO" id="GO:0009190">
    <property type="term" value="P:cyclic nucleotide biosynthetic process"/>
    <property type="evidence" value="ECO:0007669"/>
    <property type="project" value="InterPro"/>
</dbReference>
<dbReference type="PROSITE" id="PS50125">
    <property type="entry name" value="GUANYLATE_CYCLASE_2"/>
    <property type="match status" value="1"/>
</dbReference>
<dbReference type="InterPro" id="IPR001054">
    <property type="entry name" value="A/G_cyclase"/>
</dbReference>
<dbReference type="InterPro" id="IPR029787">
    <property type="entry name" value="Nucleotide_cyclase"/>
</dbReference>
<dbReference type="InterPro" id="IPR050697">
    <property type="entry name" value="Adenylyl/Guanylyl_Cyclase_3/4"/>
</dbReference>
<dbReference type="Proteomes" id="UP000038009">
    <property type="component" value="Unassembled WGS sequence"/>
</dbReference>
<sequence length="81" mass="9124">MFTDIESSTALWAALPQRMPEAVATHHRVIRSCLKRHRCYEVKTIGDSFMIACKDVSSAVQLAAEIQTRLLACDWGTEEID</sequence>
<name>A0A0N1HZX4_LEPSE</name>
<dbReference type="EMBL" id="LJSK01000438">
    <property type="protein sequence ID" value="KPI83102.1"/>
    <property type="molecule type" value="Genomic_DNA"/>
</dbReference>
<evidence type="ECO:0000313" key="2">
    <source>
        <dbReference type="EMBL" id="KPI83102.1"/>
    </source>
</evidence>